<dbReference type="AlphaFoldDB" id="X0WU22"/>
<accession>X0WU22</accession>
<reference evidence="1" key="1">
    <citation type="journal article" date="2014" name="Front. Microbiol.">
        <title>High frequency of phylogenetically diverse reductive dehalogenase-homologous genes in deep subseafloor sedimentary metagenomes.</title>
        <authorList>
            <person name="Kawai M."/>
            <person name="Futagami T."/>
            <person name="Toyoda A."/>
            <person name="Takaki Y."/>
            <person name="Nishi S."/>
            <person name="Hori S."/>
            <person name="Arai W."/>
            <person name="Tsubouchi T."/>
            <person name="Morono Y."/>
            <person name="Uchiyama I."/>
            <person name="Ito T."/>
            <person name="Fujiyama A."/>
            <person name="Inagaki F."/>
            <person name="Takami H."/>
        </authorList>
    </citation>
    <scope>NUCLEOTIDE SEQUENCE</scope>
    <source>
        <strain evidence="1">Expedition CK06-06</strain>
    </source>
</reference>
<name>X0WU22_9ZZZZ</name>
<comment type="caution">
    <text evidence="1">The sequence shown here is derived from an EMBL/GenBank/DDBJ whole genome shotgun (WGS) entry which is preliminary data.</text>
</comment>
<protein>
    <submittedName>
        <fullName evidence="1">Uncharacterized protein</fullName>
    </submittedName>
</protein>
<dbReference type="EMBL" id="BARS01042958">
    <property type="protein sequence ID" value="GAG34474.1"/>
    <property type="molecule type" value="Genomic_DNA"/>
</dbReference>
<sequence>MAIATVTVEQLHNRLGFKEPLKYPPTSRNKPLTAFNMDIDDSPILRYLYRNFQPRRHLEFGTWQGGGGA</sequence>
<organism evidence="1">
    <name type="scientific">marine sediment metagenome</name>
    <dbReference type="NCBI Taxonomy" id="412755"/>
    <lineage>
        <taxon>unclassified sequences</taxon>
        <taxon>metagenomes</taxon>
        <taxon>ecological metagenomes</taxon>
    </lineage>
</organism>
<proteinExistence type="predicted"/>
<gene>
    <name evidence="1" type="ORF">S01H1_65105</name>
</gene>
<evidence type="ECO:0000313" key="1">
    <source>
        <dbReference type="EMBL" id="GAG34474.1"/>
    </source>
</evidence>
<feature type="non-terminal residue" evidence="1">
    <location>
        <position position="69"/>
    </location>
</feature>